<feature type="compositionally biased region" description="Basic residues" evidence="4">
    <location>
        <begin position="2155"/>
        <end position="2167"/>
    </location>
</feature>
<feature type="compositionally biased region" description="Basic residues" evidence="4">
    <location>
        <begin position="1434"/>
        <end position="1446"/>
    </location>
</feature>
<dbReference type="Pfam" id="PF09380">
    <property type="entry name" value="FERM_C"/>
    <property type="match status" value="1"/>
</dbReference>
<feature type="compositionally biased region" description="Polar residues" evidence="4">
    <location>
        <begin position="434"/>
        <end position="444"/>
    </location>
</feature>
<reference evidence="6" key="1">
    <citation type="journal article" date="2012" name="Nat. Genet.">
        <title>Whole-genome sequence of Schistosoma haematobium.</title>
        <authorList>
            <person name="Young N.D."/>
            <person name="Jex A.R."/>
            <person name="Li B."/>
            <person name="Liu S."/>
            <person name="Yang L."/>
            <person name="Xiong Z."/>
            <person name="Li Y."/>
            <person name="Cantacessi C."/>
            <person name="Hall R.S."/>
            <person name="Xu X."/>
            <person name="Chen F."/>
            <person name="Wu X."/>
            <person name="Zerlotini A."/>
            <person name="Oliveira G."/>
            <person name="Hofmann A."/>
            <person name="Zhang G."/>
            <person name="Fang X."/>
            <person name="Kang Y."/>
            <person name="Campbell B.E."/>
            <person name="Loukas A."/>
            <person name="Ranganathan S."/>
            <person name="Rollinson D."/>
            <person name="Rinaldi G."/>
            <person name="Brindley P.J."/>
            <person name="Yang H."/>
            <person name="Wang J."/>
            <person name="Wang J."/>
            <person name="Gasser R.B."/>
        </authorList>
    </citation>
    <scope>NUCLEOTIDE SEQUENCE</scope>
</reference>
<dbReference type="InterPro" id="IPR029071">
    <property type="entry name" value="Ubiquitin-like_domsf"/>
</dbReference>
<protein>
    <submittedName>
        <fullName evidence="6">FERM domain-containing protein 7</fullName>
    </submittedName>
</protein>
<dbReference type="InterPro" id="IPR014352">
    <property type="entry name" value="FERM/acyl-CoA-bd_prot_sf"/>
</dbReference>
<feature type="compositionally biased region" description="Basic and acidic residues" evidence="4">
    <location>
        <begin position="1789"/>
        <end position="1812"/>
    </location>
</feature>
<feature type="compositionally biased region" description="Basic and acidic residues" evidence="4">
    <location>
        <begin position="2867"/>
        <end position="2898"/>
    </location>
</feature>
<feature type="region of interest" description="Disordered" evidence="4">
    <location>
        <begin position="434"/>
        <end position="508"/>
    </location>
</feature>
<feature type="compositionally biased region" description="Polar residues" evidence="4">
    <location>
        <begin position="2385"/>
        <end position="2409"/>
    </location>
</feature>
<dbReference type="SUPFAM" id="SSF54236">
    <property type="entry name" value="Ubiquitin-like"/>
    <property type="match status" value="1"/>
</dbReference>
<dbReference type="PANTHER" id="PTHR45858:SF5">
    <property type="entry name" value="MOESIN_EZRIN_RADIXIN HOMOLOG 1"/>
    <property type="match status" value="1"/>
</dbReference>
<evidence type="ECO:0000313" key="7">
    <source>
        <dbReference type="Proteomes" id="UP000471633"/>
    </source>
</evidence>
<feature type="region of interest" description="Disordered" evidence="4">
    <location>
        <begin position="2325"/>
        <end position="2508"/>
    </location>
</feature>
<dbReference type="InterPro" id="IPR035963">
    <property type="entry name" value="FERM_2"/>
</dbReference>
<feature type="region of interest" description="Disordered" evidence="4">
    <location>
        <begin position="2104"/>
        <end position="2194"/>
    </location>
</feature>
<feature type="region of interest" description="Disordered" evidence="4">
    <location>
        <begin position="1336"/>
        <end position="1392"/>
    </location>
</feature>
<evidence type="ECO:0000256" key="1">
    <source>
        <dbReference type="ARBA" id="ARBA00022658"/>
    </source>
</evidence>
<feature type="compositionally biased region" description="Basic residues" evidence="4">
    <location>
        <begin position="1377"/>
        <end position="1386"/>
    </location>
</feature>
<evidence type="ECO:0000259" key="5">
    <source>
        <dbReference type="PROSITE" id="PS50057"/>
    </source>
</evidence>
<dbReference type="FunFam" id="1.20.80.10:FF:000005">
    <property type="entry name" value="FERM, RhoGEF and pleckstrin domain-containing protein 1"/>
    <property type="match status" value="1"/>
</dbReference>
<dbReference type="InterPro" id="IPR014847">
    <property type="entry name" value="FA"/>
</dbReference>
<feature type="compositionally biased region" description="Low complexity" evidence="4">
    <location>
        <begin position="1992"/>
        <end position="2005"/>
    </location>
</feature>
<feature type="compositionally biased region" description="Polar residues" evidence="4">
    <location>
        <begin position="2844"/>
        <end position="2866"/>
    </location>
</feature>
<feature type="compositionally biased region" description="Polar residues" evidence="4">
    <location>
        <begin position="1764"/>
        <end position="1781"/>
    </location>
</feature>
<dbReference type="Gene3D" id="2.30.29.30">
    <property type="entry name" value="Pleckstrin-homology domain (PH domain)/Phosphotyrosine-binding domain (PTB)"/>
    <property type="match status" value="1"/>
</dbReference>
<evidence type="ECO:0000256" key="4">
    <source>
        <dbReference type="SAM" id="MobiDB-lite"/>
    </source>
</evidence>
<dbReference type="CDD" id="cd13193">
    <property type="entry name" value="FERM_C_FARP1-like"/>
    <property type="match status" value="1"/>
</dbReference>
<dbReference type="GeneID" id="24590116"/>
<gene>
    <name evidence="6" type="primary">FRMD7</name>
    <name evidence="6" type="ORF">MS3_00003993</name>
</gene>
<dbReference type="InterPro" id="IPR018980">
    <property type="entry name" value="FERM_PH-like_C"/>
</dbReference>
<feature type="coiled-coil region" evidence="3">
    <location>
        <begin position="2217"/>
        <end position="2254"/>
    </location>
</feature>
<proteinExistence type="predicted"/>
<feature type="region of interest" description="Disordered" evidence="4">
    <location>
        <begin position="1434"/>
        <end position="1455"/>
    </location>
</feature>
<dbReference type="Gene3D" id="3.10.20.90">
    <property type="entry name" value="Phosphatidylinositol 3-kinase Catalytic Subunit, Chain A, domain 1"/>
    <property type="match status" value="1"/>
</dbReference>
<dbReference type="RefSeq" id="XP_051071984.1">
    <property type="nucleotide sequence ID" value="XM_051211871.1"/>
</dbReference>
<organism evidence="6 7">
    <name type="scientific">Schistosoma haematobium</name>
    <name type="common">Blood fluke</name>
    <dbReference type="NCBI Taxonomy" id="6185"/>
    <lineage>
        <taxon>Eukaryota</taxon>
        <taxon>Metazoa</taxon>
        <taxon>Spiralia</taxon>
        <taxon>Lophotrochozoa</taxon>
        <taxon>Platyhelminthes</taxon>
        <taxon>Trematoda</taxon>
        <taxon>Digenea</taxon>
        <taxon>Strigeidida</taxon>
        <taxon>Schistosomatoidea</taxon>
        <taxon>Schistosomatidae</taxon>
        <taxon>Schistosoma</taxon>
    </lineage>
</organism>
<dbReference type="Pfam" id="PF09379">
    <property type="entry name" value="FERM_N"/>
    <property type="match status" value="1"/>
</dbReference>
<dbReference type="CDD" id="cd17098">
    <property type="entry name" value="FERM_F1_FARP1_like"/>
    <property type="match status" value="1"/>
</dbReference>
<feature type="compositionally biased region" description="Polar residues" evidence="4">
    <location>
        <begin position="2931"/>
        <end position="2948"/>
    </location>
</feature>
<dbReference type="SUPFAM" id="SSF47031">
    <property type="entry name" value="Second domain of FERM"/>
    <property type="match status" value="1"/>
</dbReference>
<evidence type="ECO:0000256" key="3">
    <source>
        <dbReference type="SAM" id="Coils"/>
    </source>
</evidence>
<dbReference type="EMBL" id="AMPZ03000002">
    <property type="protein sequence ID" value="KAH9591869.1"/>
    <property type="molecule type" value="Genomic_DNA"/>
</dbReference>
<dbReference type="SMART" id="SM00295">
    <property type="entry name" value="B41"/>
    <property type="match status" value="1"/>
</dbReference>
<dbReference type="InterPro" id="IPR051835">
    <property type="entry name" value="RAC1-GEF"/>
</dbReference>
<feature type="region of interest" description="Disordered" evidence="4">
    <location>
        <begin position="1673"/>
        <end position="1746"/>
    </location>
</feature>
<feature type="region of interest" description="Disordered" evidence="4">
    <location>
        <begin position="2919"/>
        <end position="2948"/>
    </location>
</feature>
<dbReference type="PROSITE" id="PS50057">
    <property type="entry name" value="FERM_3"/>
    <property type="match status" value="1"/>
</dbReference>
<feature type="region of interest" description="Disordered" evidence="4">
    <location>
        <begin position="331"/>
        <end position="351"/>
    </location>
</feature>
<feature type="compositionally biased region" description="Polar residues" evidence="4">
    <location>
        <begin position="1552"/>
        <end position="1561"/>
    </location>
</feature>
<dbReference type="PANTHER" id="PTHR45858">
    <property type="entry name" value="FERM DOMAIN CONTAINING PROTEIN"/>
    <property type="match status" value="1"/>
</dbReference>
<feature type="region of interest" description="Disordered" evidence="4">
    <location>
        <begin position="1520"/>
        <end position="1544"/>
    </location>
</feature>
<keyword evidence="2" id="KW-0677">Repeat</keyword>
<dbReference type="SMART" id="SM01195">
    <property type="entry name" value="FA"/>
    <property type="match status" value="1"/>
</dbReference>
<feature type="compositionally biased region" description="Basic and acidic residues" evidence="4">
    <location>
        <begin position="1736"/>
        <end position="1746"/>
    </location>
</feature>
<feature type="compositionally biased region" description="Acidic residues" evidence="4">
    <location>
        <begin position="2806"/>
        <end position="2837"/>
    </location>
</feature>
<dbReference type="SMART" id="SM01196">
    <property type="entry name" value="FERM_C"/>
    <property type="match status" value="1"/>
</dbReference>
<dbReference type="KEGG" id="shx:MS3_00003993"/>
<keyword evidence="7" id="KW-1185">Reference proteome</keyword>
<feature type="region of interest" description="Disordered" evidence="4">
    <location>
        <begin position="531"/>
        <end position="551"/>
    </location>
</feature>
<dbReference type="Proteomes" id="UP000471633">
    <property type="component" value="Unassembled WGS sequence"/>
</dbReference>
<feature type="compositionally biased region" description="Basic residues" evidence="4">
    <location>
        <begin position="2104"/>
        <end position="2147"/>
    </location>
</feature>
<dbReference type="InterPro" id="IPR011993">
    <property type="entry name" value="PH-like_dom_sf"/>
</dbReference>
<dbReference type="InterPro" id="IPR000798">
    <property type="entry name" value="Ez/rad/moesin-like"/>
</dbReference>
<dbReference type="InterPro" id="IPR041788">
    <property type="entry name" value="FARP1/FARP2/FRMD7_FERM_C"/>
</dbReference>
<reference evidence="6" key="3">
    <citation type="submission" date="2021-06" db="EMBL/GenBank/DDBJ databases">
        <title>Chromosome-level genome assembly for S. haematobium.</title>
        <authorList>
            <person name="Stroehlein A.J."/>
        </authorList>
    </citation>
    <scope>NUCLEOTIDE SEQUENCE</scope>
</reference>
<sequence>MDGQCIGKGLRMIQVHVLHLDDTIHTFQISGHSLGEELFATVVDRFRLLEADYFDLEYVNDEGLRCWLDHNKTIMRQYSTKRDFIYRFSVKFYTPHPNLLEEAYARYLFALQIKRDLVTGTLLCSENTTALLASYIVQAEIGDFIQEEYRTISYLKSLKLLYEPNDERLRRVREFHKSHIGLTPTEADFALLDTARKIEFYGVRLHFARDHEGLALNLAVTHLGLLVFQNLIKVNTFSWAKIRKLSFKRKRFLVKLHPENYDTIEFIFDSRDECKQFWKKSIEHHTFFRCTYPDRKLQRRSRLTSSGSSFRYMGRTEQELQDYVQRNCEKRPPFERPSAAKHTSLSKITAPAYSTRRLNSGSLTLRSSSADRRNFMSGTMGGSFAGTLVTQPALKRAQSMGVHAISRDQQAAERSSTDIRLPITTLATSGYATLSGSVNDSGRSSHPKNIEDLEQSEVKILQSSSQNESGRRMTGDWSGENQHKQSDEGISSRAWKSEAGSPDQSEVTSLSKLNLGMDAFLSSRDDQISFSDQRNHEESKETGENSDNIQLSKKSTQLFDILQDGSIRGYLFSSSPSFDKGSEQLPDLSSFQPTEHQLNDYSTSRSFDLNHTCVSSSDNHPSWSLSLASKVLSSQPESIHRFEFSQPPPKPHRTSQILTTREEDSLRSTSEFERNTIMEPSLGEIIQLHMDRSNLINPITSSATQLLETYSTVQNISTDDNKDDNTYGSSNTVTNLSSSQPYEATLILPTVTQLGLEISLDKELSFLHTNPILSTETNKVTGSKTSVTDNVPTIETTSFTHENNTATTMTLSMLPNLSIRSQTISSSITIPPFTTSFSLMTSSLSTTTTTAPVAYSESITTTKGSQSLLVSDQLLSPDHSILYDFLPQEDTFSITLNDISMLRSSEATDRASTDKQLPKSEVESNRVQLTDFLQTFGLTSSSNEPIDLVKSLAKSNENETYGCLFLDDLGSKSQKHFGTSTTQTDVCTISTASTTTSTSPAKAKSHVTTTLSEISKTHDSLFSHFNANVSRFSVGAEPIHIASLDQWSSSSSESTTGVIIRSDLVPNTSVTCHHSVPCINSINPMLQHSLTCPNASKSIPLGHVTSYLHPSEGDVRSSNYRTEHKQVNSLKGTTSHNNVPAKSKHYKHLQSHEHVCSHGHHLSNSIPSGIHLTELEESVLSTSQHVHNMIPTENVKRIHGKHSDSKKSEQARRNKHLHHLHEQMNQESSGNHNLVSLNDLENAAEILEEVPYVVLRRPRSVDVKQYQLHLEHQRQQAAALAAAAGGYPFHLYQTPGAHYPFTSRLPIGSQLSYGHYVQPPPFHGFRSLECNQNHHLDTPITFGSHRKSEQSGKQTSHKCSSSQSKQVSKLDSDSCKRHSKRTHSRSRKETEPFVLEENDYSLKGDRKFSQYDTNANHISVTDLPPRTTSIYSHHRHHDHCLHRRGKTNGVSGDRKVKSSTLASTVTTISTTTNVGSKDQKHGKSNTEYDANLAKGKEIMISSVISSGVLTTTTSVTGLTKQKSQLPELQQLQPSSPMQDKKSKATTSLITTESQKLKQISSPDVHEENGESEIPYPVSVSAVKPVPKLKVTSKSTSKRQIHEHLQHPIPPPYWHYHHNEVQPQQHHHHHHPACSSLIGKHEATARSMKDQPQPTIYGSEFLATNYPHIFTKVLKPSSSGKSEPRVTSTKKKVTSKPSGLSGDQMKPAVTPDFTENNKESDEKITKQTKKPSSKSYSDGRFRGDMDPNETFEKLREDLRSAGFTVDTNRPYLSTTKSKNNKQPADGYVQEPKKAGDKTHSQSKPKRTDVTDDRVVSSNYSRLITSSTTSTTTTTTTTSITVAAGTVSRESIKSDAVEEIELATSTGKVNISNLIPTYDSVSGIHPRTSIYLDSESEEEMITNVRSMSVEEAIEAPDTKDSQVCKKQVEEWIEKSQAVYNKEEVSKDTDTQPLRKEDKQHTEIKGAVDLSLEHNVEIKSHLVSEHSQSNLIQGSPRSHSPSLPLSCHSVEPGSTDLSFSSNLSTSASSYSMLSGYDYTPSVGCSCERVHRHGYDDYSLSSFTSSSCEYPHHTQRSHHSRPSSFHKQHGYYRHQTCYCHRCTSRSRDGRHKRHASEHQYQRHTLHKHPERHHSHHSDHHRYHSHSHHSSGKHSSLYYPHHHHRHHHHHHKSEKDHKHYHSDEPSDDKSTTSSSKSLEKISLDENDLLKSNLEYSPTMISAEKLSNVKNSQKELLSNLKLQERKLKQELAKHRALTEKLVKVKRFNEKLLTMGKVSLSNPILNLTKSKENNVVCVATEREVDDNTTENIYNKDSIDVVHSKTTPSELNDEIILSKEQNKDEIRKSHRRLHHHKTLSRSSSHKLSKSRSDHSSASRRRLRKTTKHDPEQSTDVQGTTQEPHIKSSLTIETNINKESTETMGDGLESKNLESSSSHKRKGMKDVQHQEGQKHRSKYESNCKHHHDHRRHKHSGHHESNETTTGNNKTKGLNEMPKSDQPEIDQSSLSTSYKEQESSITDNLLIITNKAAIEYQCGEQSPIHEQSDVMKLSTPTTTASSTLIMTESEQQIHQSTHPTPTHPIEPNAVKCSLEMINEKQDNDQSSSSQHLSNDEERQFVIKNQSSSTYENLIIFETKHIEESQSTQLVGDQIDELPPVPPTCPPPIDYTLPHVTDRTDESADLMVKQAIDLLDEVVAKSTQIDDISGQGRLLSSVNRCLEYSSSEQVLLDDDNEFDGTRISNILENNKNLLDTVATADNSAYNNKMTRIVGETNKNDVSNRPYSPCESTTSASEGSEDIEPFPPPPSAEVLAEVIEEEAGPNIEVVEEEEEEEEEEENDEDDDCEENRRKSSSVSTVIEVSLPITASVSTTQTFDDNKTTDNKPEFSNEEIRDDPPIVDEPNKDDTAISESVKSIVNAESNIFVSTQTNQTEDDGNFTVEESSSTNQNVEMSLSLE</sequence>
<dbReference type="SUPFAM" id="SSF50729">
    <property type="entry name" value="PH domain-like"/>
    <property type="match status" value="1"/>
</dbReference>
<evidence type="ECO:0000256" key="2">
    <source>
        <dbReference type="ARBA" id="ARBA00022737"/>
    </source>
</evidence>
<feature type="compositionally biased region" description="Polar residues" evidence="4">
    <location>
        <begin position="2495"/>
        <end position="2508"/>
    </location>
</feature>
<feature type="compositionally biased region" description="Low complexity" evidence="4">
    <location>
        <begin position="2473"/>
        <end position="2486"/>
    </location>
</feature>
<feature type="compositionally biased region" description="Basic residues" evidence="4">
    <location>
        <begin position="2369"/>
        <end position="2378"/>
    </location>
</feature>
<feature type="compositionally biased region" description="Basic and acidic residues" evidence="4">
    <location>
        <begin position="1714"/>
        <end position="1724"/>
    </location>
</feature>
<evidence type="ECO:0000313" key="6">
    <source>
        <dbReference type="EMBL" id="KAH9591869.1"/>
    </source>
</evidence>
<feature type="compositionally biased region" description="Basic residues" evidence="4">
    <location>
        <begin position="2340"/>
        <end position="2361"/>
    </location>
</feature>
<dbReference type="InterPro" id="IPR000299">
    <property type="entry name" value="FERM_domain"/>
</dbReference>
<name>A0A922LRA1_SCHHA</name>
<dbReference type="Pfam" id="PF00373">
    <property type="entry name" value="FERM_M"/>
    <property type="match status" value="1"/>
</dbReference>
<reference evidence="6" key="2">
    <citation type="journal article" date="2019" name="Gigascience">
        <title>High-quality Schistosoma haematobium genome achieved by single-molecule and long-range sequencing.</title>
        <authorList>
            <person name="Stroehlein A.J."/>
            <person name="Korhonen P.K."/>
            <person name="Chong T.M."/>
            <person name="Lim Y.L."/>
            <person name="Chan K.G."/>
            <person name="Webster B."/>
            <person name="Rollinson D."/>
            <person name="Brindley P.J."/>
            <person name="Gasser R.B."/>
            <person name="Young N.D."/>
        </authorList>
    </citation>
    <scope>NUCLEOTIDE SEQUENCE</scope>
</reference>
<feature type="compositionally biased region" description="Basic and acidic residues" evidence="4">
    <location>
        <begin position="660"/>
        <end position="670"/>
    </location>
</feature>
<feature type="compositionally biased region" description="Basic residues" evidence="4">
    <location>
        <begin position="2455"/>
        <end position="2467"/>
    </location>
</feature>
<feature type="region of interest" description="Disordered" evidence="4">
    <location>
        <begin position="1981"/>
        <end position="2005"/>
    </location>
</feature>
<feature type="compositionally biased region" description="Basic and acidic residues" evidence="4">
    <location>
        <begin position="531"/>
        <end position="543"/>
    </location>
</feature>
<keyword evidence="3" id="KW-0175">Coiled coil</keyword>
<dbReference type="Gene3D" id="1.20.80.10">
    <property type="match status" value="1"/>
</dbReference>
<comment type="caution">
    <text evidence="6">The sequence shown here is derived from an EMBL/GenBank/DDBJ whole genome shotgun (WGS) entry which is preliminary data.</text>
</comment>
<feature type="region of interest" description="Disordered" evidence="4">
    <location>
        <begin position="638"/>
        <end position="670"/>
    </location>
</feature>
<feature type="compositionally biased region" description="Polar residues" evidence="4">
    <location>
        <begin position="2768"/>
        <end position="2786"/>
    </location>
</feature>
<dbReference type="GO" id="GO:0008092">
    <property type="term" value="F:cytoskeletal protein binding"/>
    <property type="evidence" value="ECO:0007669"/>
    <property type="project" value="InterPro"/>
</dbReference>
<feature type="compositionally biased region" description="Low complexity" evidence="4">
    <location>
        <begin position="1520"/>
        <end position="1537"/>
    </location>
</feature>
<reference evidence="6" key="4">
    <citation type="journal article" date="2022" name="PLoS Pathog.">
        <title>Chromosome-level genome of Schistosoma haematobium underpins genome-wide explorations of molecular variation.</title>
        <authorList>
            <person name="Stroehlein A.J."/>
            <person name="Korhonen P.K."/>
            <person name="Lee V.V."/>
            <person name="Ralph S.A."/>
            <person name="Mentink-Kane M."/>
            <person name="You H."/>
            <person name="McManus D.P."/>
            <person name="Tchuente L.T."/>
            <person name="Stothard J.R."/>
            <person name="Kaur P."/>
            <person name="Dudchenko O."/>
            <person name="Aiden E.L."/>
            <person name="Yang B."/>
            <person name="Yang H."/>
            <person name="Emery A.M."/>
            <person name="Webster B.L."/>
            <person name="Brindley P.J."/>
            <person name="Rollinson D."/>
            <person name="Chang B.C.H."/>
            <person name="Gasser R.B."/>
            <person name="Young N.D."/>
        </authorList>
    </citation>
    <scope>NUCLEOTIDE SEQUENCE</scope>
</reference>
<feature type="compositionally biased region" description="Basic and acidic residues" evidence="4">
    <location>
        <begin position="2168"/>
        <end position="2185"/>
    </location>
</feature>
<dbReference type="InterPro" id="IPR018979">
    <property type="entry name" value="FERM_N"/>
</dbReference>
<feature type="compositionally biased region" description="Basic and acidic residues" evidence="4">
    <location>
        <begin position="2435"/>
        <end position="2454"/>
    </location>
</feature>
<dbReference type="FunFam" id="2.30.29.30:FF:000002">
    <property type="entry name" value="Band 4.1-like protein 5 isoform 1"/>
    <property type="match status" value="1"/>
</dbReference>
<dbReference type="PRINTS" id="PR00935">
    <property type="entry name" value="BAND41"/>
</dbReference>
<dbReference type="CTD" id="90167"/>
<dbReference type="Pfam" id="PF08736">
    <property type="entry name" value="FA"/>
    <property type="match status" value="1"/>
</dbReference>
<dbReference type="CDD" id="cd14473">
    <property type="entry name" value="FERM_B-lobe"/>
    <property type="match status" value="1"/>
</dbReference>
<feature type="domain" description="FERM" evidence="5">
    <location>
        <begin position="13"/>
        <end position="292"/>
    </location>
</feature>
<feature type="compositionally biased region" description="Basic and acidic residues" evidence="4">
    <location>
        <begin position="2328"/>
        <end position="2339"/>
    </location>
</feature>
<feature type="region of interest" description="Disordered" evidence="4">
    <location>
        <begin position="1760"/>
        <end position="1812"/>
    </location>
</feature>
<feature type="region of interest" description="Disordered" evidence="4">
    <location>
        <begin position="2765"/>
        <end position="2898"/>
    </location>
</feature>
<dbReference type="PRINTS" id="PR00661">
    <property type="entry name" value="ERMFAMILY"/>
</dbReference>
<feature type="region of interest" description="Disordered" evidence="4">
    <location>
        <begin position="1552"/>
        <end position="1571"/>
    </location>
</feature>
<accession>A0A922LRA1</accession>
<feature type="compositionally biased region" description="Low complexity" evidence="4">
    <location>
        <begin position="1353"/>
        <end position="1367"/>
    </location>
</feature>
<dbReference type="InterPro" id="IPR019749">
    <property type="entry name" value="Band_41_domain"/>
</dbReference>
<keyword evidence="1" id="KW-0344">Guanine-nucleotide releasing factor</keyword>
<dbReference type="InterPro" id="IPR019748">
    <property type="entry name" value="FERM_central"/>
</dbReference>
<dbReference type="GO" id="GO:0005085">
    <property type="term" value="F:guanyl-nucleotide exchange factor activity"/>
    <property type="evidence" value="ECO:0007669"/>
    <property type="project" value="UniProtKB-KW"/>
</dbReference>